<sequence>MPSLRWSEEATTDLVEIIDYIEQRNPAAALNLFHLVVQSAQSLPLMPHLFRPGRVAGTREYVVHPNYIVVYQVGTESIDVLRVLHSREQYP</sequence>
<keyword evidence="4" id="KW-1185">Reference proteome</keyword>
<dbReference type="InterPro" id="IPR035093">
    <property type="entry name" value="RelE/ParE_toxin_dom_sf"/>
</dbReference>
<name>A0A3E1RBZ5_9BURK</name>
<dbReference type="Proteomes" id="UP000260665">
    <property type="component" value="Unassembled WGS sequence"/>
</dbReference>
<proteinExistence type="inferred from homology"/>
<evidence type="ECO:0000313" key="4">
    <source>
        <dbReference type="Proteomes" id="UP000260665"/>
    </source>
</evidence>
<evidence type="ECO:0000313" key="3">
    <source>
        <dbReference type="EMBL" id="RFO96170.1"/>
    </source>
</evidence>
<comment type="similarity">
    <text evidence="1">Belongs to the RelE toxin family.</text>
</comment>
<dbReference type="EMBL" id="QFZK01000009">
    <property type="protein sequence ID" value="RFO96170.1"/>
    <property type="molecule type" value="Genomic_DNA"/>
</dbReference>
<dbReference type="InterPro" id="IPR007712">
    <property type="entry name" value="RelE/ParE_toxin"/>
</dbReference>
<reference evidence="3 4" key="1">
    <citation type="submission" date="2018-05" db="EMBL/GenBank/DDBJ databases">
        <title>Rhodoferax soyangensis sp.nov., isolated from an oligotrophic freshwater lake.</title>
        <authorList>
            <person name="Park M."/>
        </authorList>
    </citation>
    <scope>NUCLEOTIDE SEQUENCE [LARGE SCALE GENOMIC DNA]</scope>
    <source>
        <strain evidence="3 4">IMCC26218</strain>
    </source>
</reference>
<protein>
    <submittedName>
        <fullName evidence="3">Type II toxin-antitoxin system mRNA interferase toxin, RelE/StbE family</fullName>
    </submittedName>
</protein>
<dbReference type="RefSeq" id="WP_117178364.1">
    <property type="nucleotide sequence ID" value="NZ_QFZK01000009.1"/>
</dbReference>
<gene>
    <name evidence="3" type="ORF">DIC66_14295</name>
</gene>
<keyword evidence="2" id="KW-1277">Toxin-antitoxin system</keyword>
<dbReference type="PANTHER" id="PTHR33755">
    <property type="entry name" value="TOXIN PARE1-RELATED"/>
    <property type="match status" value="1"/>
</dbReference>
<evidence type="ECO:0000256" key="1">
    <source>
        <dbReference type="ARBA" id="ARBA00006226"/>
    </source>
</evidence>
<dbReference type="AlphaFoldDB" id="A0A3E1RBZ5"/>
<evidence type="ECO:0000256" key="2">
    <source>
        <dbReference type="ARBA" id="ARBA00022649"/>
    </source>
</evidence>
<dbReference type="OrthoDB" id="9798046at2"/>
<accession>A0A3E1RBZ5</accession>
<dbReference type="Gene3D" id="3.30.2310.20">
    <property type="entry name" value="RelE-like"/>
    <property type="match status" value="1"/>
</dbReference>
<organism evidence="3 4">
    <name type="scientific">Rhodoferax lacus</name>
    <dbReference type="NCBI Taxonomy" id="2184758"/>
    <lineage>
        <taxon>Bacteria</taxon>
        <taxon>Pseudomonadati</taxon>
        <taxon>Pseudomonadota</taxon>
        <taxon>Betaproteobacteria</taxon>
        <taxon>Burkholderiales</taxon>
        <taxon>Comamonadaceae</taxon>
        <taxon>Rhodoferax</taxon>
    </lineage>
</organism>
<comment type="caution">
    <text evidence="3">The sequence shown here is derived from an EMBL/GenBank/DDBJ whole genome shotgun (WGS) entry which is preliminary data.</text>
</comment>
<dbReference type="InterPro" id="IPR051803">
    <property type="entry name" value="TA_system_RelE-like_toxin"/>
</dbReference>
<dbReference type="NCBIfam" id="TIGR02385">
    <property type="entry name" value="RelE_StbE"/>
    <property type="match status" value="1"/>
</dbReference>
<dbReference type="Pfam" id="PF05016">
    <property type="entry name" value="ParE_toxin"/>
    <property type="match status" value="1"/>
</dbReference>